<gene>
    <name evidence="2" type="ORF">EFY79_03565</name>
</gene>
<dbReference type="RefSeq" id="WP_123119312.1">
    <property type="nucleotide sequence ID" value="NZ_RJJR01000002.1"/>
</dbReference>
<name>A0A3M9NLT1_9BACT</name>
<feature type="transmembrane region" description="Helical" evidence="1">
    <location>
        <begin position="93"/>
        <end position="111"/>
    </location>
</feature>
<sequence length="186" mass="21796">MNEVLLKTIIEKLETLEIALLKQSHPAKDCESLNALETLIKSVQSELMELNSEVRRNTDCVTNLSNQINTLRLNLTHPEQNQVKHIHHFHKHIWISLSLFIILLLCAYGWMNCHIEKKQFEANDMKYRFWKANGNASLLKIIYRTDSLYNLDKDGFTNEVLRAEHEIAEQEKMNRLAGEKKKINKK</sequence>
<evidence type="ECO:0000256" key="1">
    <source>
        <dbReference type="SAM" id="Phobius"/>
    </source>
</evidence>
<keyword evidence="1" id="KW-1133">Transmembrane helix</keyword>
<keyword evidence="1" id="KW-0472">Membrane</keyword>
<evidence type="ECO:0000313" key="3">
    <source>
        <dbReference type="Proteomes" id="UP000267223"/>
    </source>
</evidence>
<dbReference type="OrthoDB" id="674910at2"/>
<dbReference type="EMBL" id="RJJR01000002">
    <property type="protein sequence ID" value="RNI38749.1"/>
    <property type="molecule type" value="Genomic_DNA"/>
</dbReference>
<keyword evidence="1" id="KW-0812">Transmembrane</keyword>
<reference evidence="2 3" key="1">
    <citation type="submission" date="2018-11" db="EMBL/GenBank/DDBJ databases">
        <title>Draft genome sequence of Ferruginibacter sp. BO-59.</title>
        <authorList>
            <person name="Im W.T."/>
        </authorList>
    </citation>
    <scope>NUCLEOTIDE SEQUENCE [LARGE SCALE GENOMIC DNA]</scope>
    <source>
        <strain evidence="2 3">BO-59</strain>
    </source>
</reference>
<protein>
    <submittedName>
        <fullName evidence="2">Uncharacterized protein</fullName>
    </submittedName>
</protein>
<evidence type="ECO:0000313" key="2">
    <source>
        <dbReference type="EMBL" id="RNI38749.1"/>
    </source>
</evidence>
<keyword evidence="3" id="KW-1185">Reference proteome</keyword>
<proteinExistence type="predicted"/>
<comment type="caution">
    <text evidence="2">The sequence shown here is derived from an EMBL/GenBank/DDBJ whole genome shotgun (WGS) entry which is preliminary data.</text>
</comment>
<organism evidence="2 3">
    <name type="scientific">Hanamia caeni</name>
    <dbReference type="NCBI Taxonomy" id="2294116"/>
    <lineage>
        <taxon>Bacteria</taxon>
        <taxon>Pseudomonadati</taxon>
        <taxon>Bacteroidota</taxon>
        <taxon>Chitinophagia</taxon>
        <taxon>Chitinophagales</taxon>
        <taxon>Chitinophagaceae</taxon>
        <taxon>Hanamia</taxon>
    </lineage>
</organism>
<dbReference type="Proteomes" id="UP000267223">
    <property type="component" value="Unassembled WGS sequence"/>
</dbReference>
<dbReference type="AlphaFoldDB" id="A0A3M9NLT1"/>
<accession>A0A3M9NLT1</accession>